<protein>
    <submittedName>
        <fullName evidence="14">Zinc finger and BTB domain containing 3</fullName>
    </submittedName>
</protein>
<evidence type="ECO:0000256" key="9">
    <source>
        <dbReference type="ARBA" id="ARBA00023242"/>
    </source>
</evidence>
<evidence type="ECO:0000256" key="1">
    <source>
        <dbReference type="ARBA" id="ARBA00004123"/>
    </source>
</evidence>
<keyword evidence="15" id="KW-1185">Reference proteome</keyword>
<evidence type="ECO:0000313" key="14">
    <source>
        <dbReference type="Ensembl" id="ENSCVAP00000023179.1"/>
    </source>
</evidence>
<dbReference type="SUPFAM" id="SSF57667">
    <property type="entry name" value="beta-beta-alpha zinc fingers"/>
    <property type="match status" value="1"/>
</dbReference>
<feature type="compositionally biased region" description="Basic and acidic residues" evidence="11">
    <location>
        <begin position="185"/>
        <end position="202"/>
    </location>
</feature>
<dbReference type="PROSITE" id="PS50097">
    <property type="entry name" value="BTB"/>
    <property type="match status" value="1"/>
</dbReference>
<organism evidence="14 15">
    <name type="scientific">Cyprinodon variegatus</name>
    <name type="common">Sheepshead minnow</name>
    <dbReference type="NCBI Taxonomy" id="28743"/>
    <lineage>
        <taxon>Eukaryota</taxon>
        <taxon>Metazoa</taxon>
        <taxon>Chordata</taxon>
        <taxon>Craniata</taxon>
        <taxon>Vertebrata</taxon>
        <taxon>Euteleostomi</taxon>
        <taxon>Actinopterygii</taxon>
        <taxon>Neopterygii</taxon>
        <taxon>Teleostei</taxon>
        <taxon>Neoteleostei</taxon>
        <taxon>Acanthomorphata</taxon>
        <taxon>Ovalentaria</taxon>
        <taxon>Atherinomorphae</taxon>
        <taxon>Cyprinodontiformes</taxon>
        <taxon>Cyprinodontidae</taxon>
        <taxon>Cyprinodon</taxon>
    </lineage>
</organism>
<dbReference type="Ensembl" id="ENSCVAT00000007413.1">
    <property type="protein sequence ID" value="ENSCVAP00000023179.1"/>
    <property type="gene ID" value="ENSCVAG00000006322.1"/>
</dbReference>
<evidence type="ECO:0000259" key="12">
    <source>
        <dbReference type="PROSITE" id="PS50097"/>
    </source>
</evidence>
<sequence>MYVVLRKGSVLGFGLRNPVWLPWRGGYGNVKQHSGDQAVRARARKRKLITVLIVMEFPQHSQQLLSALRSQRQRGFLCDCTVQVGSSRFLAHRAVLASCSPFFHMFYSDSPAGSSTSSCVTLDNDIVTSAAFGLLLDFVYEGVLHLEESPPVEDILAAASFLHMNEVVRVCKRRLQRRGPLAEADSTRSEERRLPEAEGEHATEPVVAMVADHTNPVSTAAPLSSSVLEVADRSPVEGVKSQQRSGGGSSKTQTPLSPDLADTTQPGMDITSLPPSRELVQTQTNISALLPAGLTKMSPGSQNEGSSLCSPCSTTETYSYSAIQQPSPSSSSLITFRQSDGRPVVSLSLSKSRLSVSAHPDPLRPSGEHLSENDHRNRDQQTVRSIQAPTKHVQTNSRHSAPEQTPMQIRIQSAVTLQSSELQAAPRLQTLQHPEDEAGASVVARTRPLGGGRTGEVEEILKIKEEAIVISDEEFEEKEDIGEKESVMDVEEEYEEDIQEEELSSPHFVSTHSQGLLQITPHSNDYSFPLSPSSSSSGAGPSSQDAASLIPPSSSQQHHDPPAYFQELQDSMGNFVEDVPTCGVCGKTFSCTYTLRRHAIVHTRERPYECRYCYRSYTQSGDLYRHIRKAHDQTLPAKRSKADTEGPPLPQPPPHS</sequence>
<dbReference type="PROSITE" id="PS50157">
    <property type="entry name" value="ZINC_FINGER_C2H2_2"/>
    <property type="match status" value="2"/>
</dbReference>
<evidence type="ECO:0000256" key="3">
    <source>
        <dbReference type="ARBA" id="ARBA00022737"/>
    </source>
</evidence>
<dbReference type="OMA" id="YPRGLVT"/>
<dbReference type="FunFam" id="3.30.160.60:FF:000892">
    <property type="entry name" value="zinc finger and BTB domain-containing protein 3"/>
    <property type="match status" value="1"/>
</dbReference>
<evidence type="ECO:0000256" key="5">
    <source>
        <dbReference type="ARBA" id="ARBA00022833"/>
    </source>
</evidence>
<feature type="compositionally biased region" description="Acidic residues" evidence="11">
    <location>
        <begin position="488"/>
        <end position="503"/>
    </location>
</feature>
<dbReference type="GeneTree" id="ENSGT00940000161486"/>
<evidence type="ECO:0000256" key="6">
    <source>
        <dbReference type="ARBA" id="ARBA00023015"/>
    </source>
</evidence>
<dbReference type="InterPro" id="IPR000210">
    <property type="entry name" value="BTB/POZ_dom"/>
</dbReference>
<feature type="region of interest" description="Disordered" evidence="11">
    <location>
        <begin position="353"/>
        <end position="406"/>
    </location>
</feature>
<dbReference type="Pfam" id="PF00651">
    <property type="entry name" value="BTB"/>
    <property type="match status" value="1"/>
</dbReference>
<reference evidence="14" key="1">
    <citation type="submission" date="2025-08" db="UniProtKB">
        <authorList>
            <consortium name="Ensembl"/>
        </authorList>
    </citation>
    <scope>IDENTIFICATION</scope>
</reference>
<dbReference type="PANTHER" id="PTHR46105:SF5">
    <property type="entry name" value="ZINC FINGER AND BTB DOMAIN-CONTAINING PROTEIN 44 ISOFORM X1"/>
    <property type="match status" value="1"/>
</dbReference>
<feature type="compositionally biased region" description="Low complexity" evidence="11">
    <location>
        <begin position="527"/>
        <end position="556"/>
    </location>
</feature>
<keyword evidence="7" id="KW-0238">DNA-binding</keyword>
<comment type="subcellular location">
    <subcellularLocation>
        <location evidence="1">Nucleus</location>
    </subcellularLocation>
</comment>
<dbReference type="SMART" id="SM00355">
    <property type="entry name" value="ZnF_C2H2"/>
    <property type="match status" value="2"/>
</dbReference>
<dbReference type="SMART" id="SM00225">
    <property type="entry name" value="BTB"/>
    <property type="match status" value="1"/>
</dbReference>
<feature type="compositionally biased region" description="Polar residues" evidence="11">
    <location>
        <begin position="218"/>
        <end position="227"/>
    </location>
</feature>
<feature type="domain" description="C2H2-type" evidence="13">
    <location>
        <begin position="608"/>
        <end position="636"/>
    </location>
</feature>
<name>A0A3Q2DW90_CYPVA</name>
<feature type="region of interest" description="Disordered" evidence="11">
    <location>
        <begin position="179"/>
        <end position="202"/>
    </location>
</feature>
<dbReference type="GO" id="GO:0000978">
    <property type="term" value="F:RNA polymerase II cis-regulatory region sequence-specific DNA binding"/>
    <property type="evidence" value="ECO:0007669"/>
    <property type="project" value="TreeGrafter"/>
</dbReference>
<feature type="domain" description="C2H2-type" evidence="13">
    <location>
        <begin position="580"/>
        <end position="607"/>
    </location>
</feature>
<dbReference type="AlphaFoldDB" id="A0A3Q2DW90"/>
<dbReference type="InterPro" id="IPR050457">
    <property type="entry name" value="ZnFinger_BTB_dom_contain"/>
</dbReference>
<feature type="compositionally biased region" description="Polar residues" evidence="11">
    <location>
        <begin position="298"/>
        <end position="313"/>
    </location>
</feature>
<dbReference type="InterPro" id="IPR013087">
    <property type="entry name" value="Znf_C2H2_type"/>
</dbReference>
<feature type="compositionally biased region" description="Polar residues" evidence="11">
    <location>
        <begin position="507"/>
        <end position="526"/>
    </location>
</feature>
<feature type="region of interest" description="Disordered" evidence="11">
    <location>
        <begin position="632"/>
        <end position="656"/>
    </location>
</feature>
<keyword evidence="2" id="KW-0479">Metal-binding</keyword>
<dbReference type="GO" id="GO:0000981">
    <property type="term" value="F:DNA-binding transcription factor activity, RNA polymerase II-specific"/>
    <property type="evidence" value="ECO:0007669"/>
    <property type="project" value="TreeGrafter"/>
</dbReference>
<dbReference type="InterPro" id="IPR011333">
    <property type="entry name" value="SKP1/BTB/POZ_sf"/>
</dbReference>
<evidence type="ECO:0000256" key="11">
    <source>
        <dbReference type="SAM" id="MobiDB-lite"/>
    </source>
</evidence>
<dbReference type="FunFam" id="3.30.160.60:FF:000114">
    <property type="entry name" value="Zinc finger and BTB domain-containing protein 18"/>
    <property type="match status" value="1"/>
</dbReference>
<dbReference type="GO" id="GO:0008270">
    <property type="term" value="F:zinc ion binding"/>
    <property type="evidence" value="ECO:0007669"/>
    <property type="project" value="UniProtKB-KW"/>
</dbReference>
<feature type="compositionally biased region" description="Pro residues" evidence="11">
    <location>
        <begin position="647"/>
        <end position="656"/>
    </location>
</feature>
<evidence type="ECO:0000256" key="7">
    <source>
        <dbReference type="ARBA" id="ARBA00023125"/>
    </source>
</evidence>
<dbReference type="Proteomes" id="UP000265020">
    <property type="component" value="Unassembled WGS sequence"/>
</dbReference>
<dbReference type="GO" id="GO:0005634">
    <property type="term" value="C:nucleus"/>
    <property type="evidence" value="ECO:0007669"/>
    <property type="project" value="UniProtKB-SubCell"/>
</dbReference>
<accession>A0A3Q2DW90</accession>
<evidence type="ECO:0000256" key="10">
    <source>
        <dbReference type="PROSITE-ProRule" id="PRU00042"/>
    </source>
</evidence>
<evidence type="ECO:0000256" key="2">
    <source>
        <dbReference type="ARBA" id="ARBA00022723"/>
    </source>
</evidence>
<feature type="region of interest" description="Disordered" evidence="11">
    <location>
        <begin position="293"/>
        <end position="313"/>
    </location>
</feature>
<dbReference type="SUPFAM" id="SSF54695">
    <property type="entry name" value="POZ domain"/>
    <property type="match status" value="1"/>
</dbReference>
<dbReference type="Pfam" id="PF00096">
    <property type="entry name" value="zf-C2H2"/>
    <property type="match status" value="1"/>
</dbReference>
<reference evidence="14" key="2">
    <citation type="submission" date="2025-09" db="UniProtKB">
        <authorList>
            <consortium name="Ensembl"/>
        </authorList>
    </citation>
    <scope>IDENTIFICATION</scope>
</reference>
<evidence type="ECO:0000256" key="8">
    <source>
        <dbReference type="ARBA" id="ARBA00023163"/>
    </source>
</evidence>
<keyword evidence="6" id="KW-0805">Transcription regulation</keyword>
<feature type="compositionally biased region" description="Polar residues" evidence="11">
    <location>
        <begin position="382"/>
        <end position="406"/>
    </location>
</feature>
<dbReference type="InterPro" id="IPR036236">
    <property type="entry name" value="Znf_C2H2_sf"/>
</dbReference>
<dbReference type="STRING" id="28743.ENSCVAP00000023179"/>
<dbReference type="Gene3D" id="3.30.710.10">
    <property type="entry name" value="Potassium Channel Kv1.1, Chain A"/>
    <property type="match status" value="1"/>
</dbReference>
<proteinExistence type="predicted"/>
<dbReference type="PROSITE" id="PS00028">
    <property type="entry name" value="ZINC_FINGER_C2H2_1"/>
    <property type="match status" value="2"/>
</dbReference>
<feature type="compositionally biased region" description="Polar residues" evidence="11">
    <location>
        <begin position="251"/>
        <end position="266"/>
    </location>
</feature>
<dbReference type="Gene3D" id="3.30.160.60">
    <property type="entry name" value="Classic Zinc Finger"/>
    <property type="match status" value="2"/>
</dbReference>
<feature type="region of interest" description="Disordered" evidence="11">
    <location>
        <begin position="476"/>
        <end position="561"/>
    </location>
</feature>
<dbReference type="PANTHER" id="PTHR46105">
    <property type="entry name" value="AGAP004733-PA"/>
    <property type="match status" value="1"/>
</dbReference>
<keyword evidence="4 10" id="KW-0863">Zinc-finger</keyword>
<keyword evidence="3" id="KW-0677">Repeat</keyword>
<feature type="domain" description="BTB" evidence="12">
    <location>
        <begin position="78"/>
        <end position="148"/>
    </location>
</feature>
<evidence type="ECO:0000313" key="15">
    <source>
        <dbReference type="Proteomes" id="UP000265020"/>
    </source>
</evidence>
<feature type="compositionally biased region" description="Basic and acidic residues" evidence="11">
    <location>
        <begin position="366"/>
        <end position="381"/>
    </location>
</feature>
<feature type="region of interest" description="Disordered" evidence="11">
    <location>
        <begin position="218"/>
        <end position="278"/>
    </location>
</feature>
<evidence type="ECO:0000259" key="13">
    <source>
        <dbReference type="PROSITE" id="PS50157"/>
    </source>
</evidence>
<keyword evidence="9" id="KW-0539">Nucleus</keyword>
<keyword evidence="8" id="KW-0804">Transcription</keyword>
<evidence type="ECO:0000256" key="4">
    <source>
        <dbReference type="ARBA" id="ARBA00022771"/>
    </source>
</evidence>
<keyword evidence="5" id="KW-0862">Zinc</keyword>